<dbReference type="Pfam" id="PF04138">
    <property type="entry name" value="GtrA_DPMS_TM"/>
    <property type="match status" value="1"/>
</dbReference>
<evidence type="ECO:0000256" key="4">
    <source>
        <dbReference type="ARBA" id="ARBA00022989"/>
    </source>
</evidence>
<reference evidence="8" key="1">
    <citation type="submission" date="2018-07" db="EMBL/GenBank/DDBJ databases">
        <authorList>
            <person name="Quirk P.G."/>
            <person name="Krulwich T.A."/>
        </authorList>
    </citation>
    <scope>NUCLEOTIDE SEQUENCE</scope>
</reference>
<gene>
    <name evidence="8" type="ORF">DF3PB_1450004</name>
</gene>
<accession>A0A380T987</accession>
<comment type="subcellular location">
    <subcellularLocation>
        <location evidence="1">Membrane</location>
        <topology evidence="1">Multi-pass membrane protein</topology>
    </subcellularLocation>
</comment>
<evidence type="ECO:0000259" key="7">
    <source>
        <dbReference type="Pfam" id="PF04138"/>
    </source>
</evidence>
<evidence type="ECO:0000313" key="8">
    <source>
        <dbReference type="EMBL" id="SUS04766.1"/>
    </source>
</evidence>
<dbReference type="PANTHER" id="PTHR38459">
    <property type="entry name" value="PROPHAGE BACTOPRENOL-LINKED GLUCOSE TRANSLOCASE HOMOLOG"/>
    <property type="match status" value="1"/>
</dbReference>
<organism evidence="8">
    <name type="scientific">metagenome</name>
    <dbReference type="NCBI Taxonomy" id="256318"/>
    <lineage>
        <taxon>unclassified sequences</taxon>
        <taxon>metagenomes</taxon>
    </lineage>
</organism>
<feature type="transmembrane region" description="Helical" evidence="6">
    <location>
        <begin position="37"/>
        <end position="61"/>
    </location>
</feature>
<evidence type="ECO:0000256" key="6">
    <source>
        <dbReference type="SAM" id="Phobius"/>
    </source>
</evidence>
<evidence type="ECO:0000256" key="3">
    <source>
        <dbReference type="ARBA" id="ARBA00022692"/>
    </source>
</evidence>
<sequence length="166" mass="18082">MRRSAPSLEWARRQAAARRLSAPFARWFDRRPASREALAFACVGSIGFAVDAGGLMLLFHALGWGHYPARGASFLIAVSVTWYLNRTWTFAQRAGSNRRREYTVYFLVQAVGAGINGAVYALGLVLSPTMQAFPVLALALGSIVAMAFNFVATRHLAFTNSADLPA</sequence>
<feature type="transmembrane region" description="Helical" evidence="6">
    <location>
        <begin position="104"/>
        <end position="126"/>
    </location>
</feature>
<dbReference type="GO" id="GO:0005886">
    <property type="term" value="C:plasma membrane"/>
    <property type="evidence" value="ECO:0007669"/>
    <property type="project" value="TreeGrafter"/>
</dbReference>
<feature type="domain" description="GtrA/DPMS transmembrane" evidence="7">
    <location>
        <begin position="40"/>
        <end position="158"/>
    </location>
</feature>
<dbReference type="PANTHER" id="PTHR38459:SF1">
    <property type="entry name" value="PROPHAGE BACTOPRENOL-LINKED GLUCOSE TRANSLOCASE HOMOLOG"/>
    <property type="match status" value="1"/>
</dbReference>
<dbReference type="InterPro" id="IPR007267">
    <property type="entry name" value="GtrA_DPMS_TM"/>
</dbReference>
<evidence type="ECO:0000256" key="1">
    <source>
        <dbReference type="ARBA" id="ARBA00004141"/>
    </source>
</evidence>
<dbReference type="AlphaFoldDB" id="A0A380T987"/>
<evidence type="ECO:0000256" key="5">
    <source>
        <dbReference type="ARBA" id="ARBA00023136"/>
    </source>
</evidence>
<dbReference type="EMBL" id="UIDG01000052">
    <property type="protein sequence ID" value="SUS04766.1"/>
    <property type="molecule type" value="Genomic_DNA"/>
</dbReference>
<keyword evidence="4 6" id="KW-1133">Transmembrane helix</keyword>
<evidence type="ECO:0000256" key="2">
    <source>
        <dbReference type="ARBA" id="ARBA00009399"/>
    </source>
</evidence>
<proteinExistence type="inferred from homology"/>
<feature type="transmembrane region" description="Helical" evidence="6">
    <location>
        <begin position="67"/>
        <end position="84"/>
    </location>
</feature>
<protein>
    <recommendedName>
        <fullName evidence="7">GtrA/DPMS transmembrane domain-containing protein</fullName>
    </recommendedName>
</protein>
<comment type="similarity">
    <text evidence="2">Belongs to the GtrA family.</text>
</comment>
<keyword evidence="3 6" id="KW-0812">Transmembrane</keyword>
<feature type="transmembrane region" description="Helical" evidence="6">
    <location>
        <begin position="132"/>
        <end position="152"/>
    </location>
</feature>
<name>A0A380T987_9ZZZZ</name>
<keyword evidence="5 6" id="KW-0472">Membrane</keyword>
<dbReference type="GO" id="GO:0000271">
    <property type="term" value="P:polysaccharide biosynthetic process"/>
    <property type="evidence" value="ECO:0007669"/>
    <property type="project" value="InterPro"/>
</dbReference>
<dbReference type="InterPro" id="IPR051401">
    <property type="entry name" value="GtrA_CellWall_Glycosyl"/>
</dbReference>